<organism evidence="2 3">
    <name type="scientific">Cannabis sativa</name>
    <name type="common">Hemp</name>
    <name type="synonym">Marijuana</name>
    <dbReference type="NCBI Taxonomy" id="3483"/>
    <lineage>
        <taxon>Eukaryota</taxon>
        <taxon>Viridiplantae</taxon>
        <taxon>Streptophyta</taxon>
        <taxon>Embryophyta</taxon>
        <taxon>Tracheophyta</taxon>
        <taxon>Spermatophyta</taxon>
        <taxon>Magnoliopsida</taxon>
        <taxon>eudicotyledons</taxon>
        <taxon>Gunneridae</taxon>
        <taxon>Pentapetalae</taxon>
        <taxon>rosids</taxon>
        <taxon>fabids</taxon>
        <taxon>Rosales</taxon>
        <taxon>Cannabaceae</taxon>
        <taxon>Cannabis</taxon>
    </lineage>
</organism>
<keyword evidence="1" id="KW-1133">Transmembrane helix</keyword>
<dbReference type="Gramene" id="novel_model_2003_5bd9a17a">
    <property type="protein sequence ID" value="cds.novel_model_2003_5bd9a17a"/>
    <property type="gene ID" value="novel_gene_1100_5bd9a17a"/>
</dbReference>
<name>A0A803QVU6_CANSA</name>
<accession>A0A803QVU6</accession>
<feature type="transmembrane region" description="Helical" evidence="1">
    <location>
        <begin position="12"/>
        <end position="30"/>
    </location>
</feature>
<keyword evidence="1" id="KW-0812">Transmembrane</keyword>
<evidence type="ECO:0000313" key="3">
    <source>
        <dbReference type="Proteomes" id="UP000596661"/>
    </source>
</evidence>
<dbReference type="AlphaFoldDB" id="A0A803QVU6"/>
<keyword evidence="3" id="KW-1185">Reference proteome</keyword>
<evidence type="ECO:0000256" key="1">
    <source>
        <dbReference type="SAM" id="Phobius"/>
    </source>
</evidence>
<reference evidence="2" key="2">
    <citation type="submission" date="2021-03" db="UniProtKB">
        <authorList>
            <consortium name="EnsemblPlants"/>
        </authorList>
    </citation>
    <scope>IDENTIFICATION</scope>
</reference>
<dbReference type="Proteomes" id="UP000596661">
    <property type="component" value="Chromosome 1"/>
</dbReference>
<reference evidence="2" key="1">
    <citation type="submission" date="2018-11" db="EMBL/GenBank/DDBJ databases">
        <authorList>
            <person name="Grassa J C."/>
        </authorList>
    </citation>
    <scope>NUCLEOTIDE SEQUENCE [LARGE SCALE GENOMIC DNA]</scope>
</reference>
<dbReference type="EnsemblPlants" id="novel_model_2003_5bd9a17a">
    <property type="protein sequence ID" value="cds.novel_model_2003_5bd9a17a"/>
    <property type="gene ID" value="novel_gene_1100_5bd9a17a"/>
</dbReference>
<keyword evidence="1" id="KW-0472">Membrane</keyword>
<sequence>MYIFTSGCIVPLFVLLFLFALSHYPLPFYFSLHVIKAMAGDLVLSGGGGFGSVELYIIFYFSVGFQNI</sequence>
<dbReference type="EMBL" id="UZAU01000063">
    <property type="status" value="NOT_ANNOTATED_CDS"/>
    <property type="molecule type" value="Genomic_DNA"/>
</dbReference>
<evidence type="ECO:0000313" key="2">
    <source>
        <dbReference type="EnsemblPlants" id="cds.novel_model_2003_5bd9a17a"/>
    </source>
</evidence>
<feature type="transmembrane region" description="Helical" evidence="1">
    <location>
        <begin position="42"/>
        <end position="63"/>
    </location>
</feature>
<protein>
    <submittedName>
        <fullName evidence="2">Uncharacterized protein</fullName>
    </submittedName>
</protein>
<proteinExistence type="predicted"/>